<proteinExistence type="predicted"/>
<gene>
    <name evidence="2" type="ORF">B5J99_14775</name>
</gene>
<accession>A0ABN5B6H1</accession>
<dbReference type="Proteomes" id="UP000258016">
    <property type="component" value="Chromosome"/>
</dbReference>
<sequence length="208" mass="22657">MTSQSLLDLPDDLDAVLADVWQRLGRAAKDRRAPMHTPVVATITGDGVPSQRVMVLRAFDRASATLRFHTDSRAAKVDQIGDGSPVSILGYDPAAKRQFRLSGVARIETDTAAADQAWGEATLFARRCYLADPAPGTVSDVPVSGLPAEIEGRKPEDDDEVAPGRANFALLMAQIDTIEFLHLAHTGHRRALFHRAPDGQWRGEWLVP</sequence>
<name>A0ABN5B6H1_9SPHN</name>
<evidence type="ECO:0000259" key="1">
    <source>
        <dbReference type="Pfam" id="PF12766"/>
    </source>
</evidence>
<dbReference type="SUPFAM" id="SSF50475">
    <property type="entry name" value="FMN-binding split barrel"/>
    <property type="match status" value="1"/>
</dbReference>
<keyword evidence="3" id="KW-1185">Reference proteome</keyword>
<dbReference type="EMBL" id="CP020083">
    <property type="protein sequence ID" value="ASR52566.1"/>
    <property type="molecule type" value="Genomic_DNA"/>
</dbReference>
<dbReference type="Pfam" id="PF12766">
    <property type="entry name" value="Pyridox_oxase_2"/>
    <property type="match status" value="1"/>
</dbReference>
<feature type="domain" description="Pyridoxamine 5'-phosphate oxidase Alr4036 family FMN-binding" evidence="1">
    <location>
        <begin position="23"/>
        <end position="107"/>
    </location>
</feature>
<dbReference type="Gene3D" id="2.30.110.10">
    <property type="entry name" value="Electron Transport, Fmn-binding Protein, Chain A"/>
    <property type="match status" value="1"/>
</dbReference>
<protein>
    <recommendedName>
        <fullName evidence="1">Pyridoxamine 5'-phosphate oxidase Alr4036 family FMN-binding domain-containing protein</fullName>
    </recommendedName>
</protein>
<dbReference type="PANTHER" id="PTHR28243">
    <property type="entry name" value="AGL049CP"/>
    <property type="match status" value="1"/>
</dbReference>
<dbReference type="InterPro" id="IPR024624">
    <property type="entry name" value="Pyridox_Oxase_Alr4036_FMN-bd"/>
</dbReference>
<dbReference type="PANTHER" id="PTHR28243:SF1">
    <property type="entry name" value="PYRIDOXAMINE 5'-PHOSPHATE OXIDASE ALR4036 FAMILY FMN-BINDING DOMAIN-CONTAINING PROTEIN"/>
    <property type="match status" value="1"/>
</dbReference>
<dbReference type="RefSeq" id="WP_117352811.1">
    <property type="nucleotide sequence ID" value="NZ_CP020083.1"/>
</dbReference>
<evidence type="ECO:0000313" key="3">
    <source>
        <dbReference type="Proteomes" id="UP000258016"/>
    </source>
</evidence>
<organism evidence="2 3">
    <name type="scientific">Blastomonas fulva</name>
    <dbReference type="NCBI Taxonomy" id="1550728"/>
    <lineage>
        <taxon>Bacteria</taxon>
        <taxon>Pseudomonadati</taxon>
        <taxon>Pseudomonadota</taxon>
        <taxon>Alphaproteobacteria</taxon>
        <taxon>Sphingomonadales</taxon>
        <taxon>Sphingomonadaceae</taxon>
        <taxon>Blastomonas</taxon>
    </lineage>
</organism>
<dbReference type="InterPro" id="IPR012349">
    <property type="entry name" value="Split_barrel_FMN-bd"/>
</dbReference>
<evidence type="ECO:0000313" key="2">
    <source>
        <dbReference type="EMBL" id="ASR52566.1"/>
    </source>
</evidence>
<dbReference type="GeneID" id="303486847"/>
<reference evidence="2 3" key="1">
    <citation type="submission" date="2017-03" db="EMBL/GenBank/DDBJ databases">
        <title>Complete genome sequence of Blastomonas fulva degrading microcsystin LR.</title>
        <authorList>
            <person name="Lee H.-g."/>
            <person name="Jin L."/>
            <person name="oh H.-M."/>
        </authorList>
    </citation>
    <scope>NUCLEOTIDE SEQUENCE [LARGE SCALE GENOMIC DNA]</scope>
    <source>
        <strain evidence="2 3">T2</strain>
    </source>
</reference>